<dbReference type="Proteomes" id="UP001163324">
    <property type="component" value="Chromosome 4"/>
</dbReference>
<protein>
    <submittedName>
        <fullName evidence="1">Uncharacterized protein</fullName>
    </submittedName>
</protein>
<evidence type="ECO:0000313" key="2">
    <source>
        <dbReference type="Proteomes" id="UP001163324"/>
    </source>
</evidence>
<reference evidence="1" key="1">
    <citation type="submission" date="2022-10" db="EMBL/GenBank/DDBJ databases">
        <title>Complete Genome of Trichothecium roseum strain YXFP-22015, a Plant Pathogen Isolated from Citrus.</title>
        <authorList>
            <person name="Wang Y."/>
            <person name="Zhu L."/>
        </authorList>
    </citation>
    <scope>NUCLEOTIDE SEQUENCE</scope>
    <source>
        <strain evidence="1">YXFP-22015</strain>
    </source>
</reference>
<proteinExistence type="predicted"/>
<comment type="caution">
    <text evidence="1">The sequence shown here is derived from an EMBL/GenBank/DDBJ whole genome shotgun (WGS) entry which is preliminary data.</text>
</comment>
<accession>A0ACC0V362</accession>
<organism evidence="1 2">
    <name type="scientific">Trichothecium roseum</name>
    <dbReference type="NCBI Taxonomy" id="47278"/>
    <lineage>
        <taxon>Eukaryota</taxon>
        <taxon>Fungi</taxon>
        <taxon>Dikarya</taxon>
        <taxon>Ascomycota</taxon>
        <taxon>Pezizomycotina</taxon>
        <taxon>Sordariomycetes</taxon>
        <taxon>Hypocreomycetidae</taxon>
        <taxon>Hypocreales</taxon>
        <taxon>Hypocreales incertae sedis</taxon>
        <taxon>Trichothecium</taxon>
    </lineage>
</organism>
<keyword evidence="2" id="KW-1185">Reference proteome</keyword>
<sequence>MRTRSTITTADGITWYYEQEGSGPHVVLIPDGMGDCQMFSRSVPAIAAAGFSVTTFDMPGMSRSASPSCPPESYQQVTGRKLASCVVGLLDALGIREPCSFWGSSSGGATVLALAAGYPDRVRNGMPHEVPTFLPEPMARALDLDDETVALTTAELPVRIGMITREAWQGLGDEVHARLRGNYVRWMRGYPPTLPRAVSTDGEDLRRRPLDWSVGGASPTAAFVDNVVTATREGVPFRTIPGGHFPYVCHPDEFSEYVVETCRKYVAAA</sequence>
<name>A0ACC0V362_9HYPO</name>
<gene>
    <name evidence="1" type="ORF">N3K66_005156</name>
</gene>
<evidence type="ECO:0000313" key="1">
    <source>
        <dbReference type="EMBL" id="KAI9900894.1"/>
    </source>
</evidence>
<dbReference type="EMBL" id="CM047943">
    <property type="protein sequence ID" value="KAI9900894.1"/>
    <property type="molecule type" value="Genomic_DNA"/>
</dbReference>